<evidence type="ECO:0000256" key="2">
    <source>
        <dbReference type="SAM" id="SignalP"/>
    </source>
</evidence>
<reference evidence="3" key="2">
    <citation type="submission" date="2015-10" db="EMBL/GenBank/DDBJ databases">
        <authorList>
            <person name="Gilbert D.G."/>
        </authorList>
    </citation>
    <scope>NUCLEOTIDE SEQUENCE</scope>
    <source>
        <strain evidence="3">GO-13</strain>
    </source>
</reference>
<dbReference type="AlphaFoldDB" id="A0A0T6BP49"/>
<name>A0A0T6BP49_9BACI</name>
<evidence type="ECO:0000313" key="6">
    <source>
        <dbReference type="Proteomes" id="UP001341297"/>
    </source>
</evidence>
<reference evidence="4 6" key="3">
    <citation type="submission" date="2023-03" db="EMBL/GenBank/DDBJ databases">
        <title>Agriculturally important microbes genome sequencing.</title>
        <authorList>
            <person name="Dunlap C."/>
        </authorList>
    </citation>
    <scope>NUCLEOTIDE SEQUENCE [LARGE SCALE GENOMIC DNA]</scope>
    <source>
        <strain evidence="4 6">CBP-3203</strain>
    </source>
</reference>
<dbReference type="OrthoDB" id="2381329at2"/>
<evidence type="ECO:0000256" key="1">
    <source>
        <dbReference type="SAM" id="MobiDB-lite"/>
    </source>
</evidence>
<organism evidence="3 5">
    <name type="scientific">Bacillus glycinifermentans</name>
    <dbReference type="NCBI Taxonomy" id="1664069"/>
    <lineage>
        <taxon>Bacteria</taxon>
        <taxon>Bacillati</taxon>
        <taxon>Bacillota</taxon>
        <taxon>Bacilli</taxon>
        <taxon>Bacillales</taxon>
        <taxon>Bacillaceae</taxon>
        <taxon>Bacillus</taxon>
    </lineage>
</organism>
<dbReference type="InterPro" id="IPR019076">
    <property type="entry name" value="Spore_lipoprot_YhcN/YlaJ-like"/>
</dbReference>
<dbReference type="InterPro" id="IPR014247">
    <property type="entry name" value="Spore_lipoprot_YhcN/YlaJ"/>
</dbReference>
<dbReference type="Proteomes" id="UP001341297">
    <property type="component" value="Unassembled WGS sequence"/>
</dbReference>
<evidence type="ECO:0000313" key="3">
    <source>
        <dbReference type="EMBL" id="KRT93433.1"/>
    </source>
</evidence>
<keyword evidence="2" id="KW-0732">Signal</keyword>
<evidence type="ECO:0000313" key="4">
    <source>
        <dbReference type="EMBL" id="MEC0485409.1"/>
    </source>
</evidence>
<dbReference type="EMBL" id="JARRTL010000009">
    <property type="protein sequence ID" value="MEC0485409.1"/>
    <property type="molecule type" value="Genomic_DNA"/>
</dbReference>
<feature type="region of interest" description="Disordered" evidence="1">
    <location>
        <begin position="159"/>
        <end position="204"/>
    </location>
</feature>
<dbReference type="Pfam" id="PF09580">
    <property type="entry name" value="Spore_YhcN_YlaJ"/>
    <property type="match status" value="1"/>
</dbReference>
<feature type="chain" id="PRO_5013467839" evidence="2">
    <location>
        <begin position="25"/>
        <end position="204"/>
    </location>
</feature>
<dbReference type="EMBL" id="LECW02000021">
    <property type="protein sequence ID" value="KRT93433.1"/>
    <property type="molecule type" value="Genomic_DNA"/>
</dbReference>
<dbReference type="PROSITE" id="PS51257">
    <property type="entry name" value="PROKAR_LIPOPROTEIN"/>
    <property type="match status" value="1"/>
</dbReference>
<dbReference type="GO" id="GO:0030435">
    <property type="term" value="P:sporulation resulting in formation of a cellular spore"/>
    <property type="evidence" value="ECO:0007669"/>
    <property type="project" value="InterPro"/>
</dbReference>
<gene>
    <name evidence="3" type="ORF">AB447_218770</name>
    <name evidence="4" type="ORF">P8828_11250</name>
</gene>
<feature type="compositionally biased region" description="Polar residues" evidence="1">
    <location>
        <begin position="163"/>
        <end position="179"/>
    </location>
</feature>
<keyword evidence="6" id="KW-1185">Reference proteome</keyword>
<sequence>MRIFFLIFIQTVMLLSACGIQNNAQNNANERPRNGTVQVKNTAQEPVGRKDGQAIARRLVKITESVPGVNDATAVVLGRLAVVGIDVKDNLERSKVESVKYSVVQALKNDPYGANAAVVADPDTVNRLRAMGKEIQAGRPAKGILDELAAIVGRVLPEVPNDATDNQNTNPTKSNNDQLNGERQKNLEKEQNDQANKYMKNRQQ</sequence>
<keyword evidence="4" id="KW-0449">Lipoprotein</keyword>
<feature type="region of interest" description="Disordered" evidence="1">
    <location>
        <begin position="25"/>
        <end position="47"/>
    </location>
</feature>
<proteinExistence type="predicted"/>
<feature type="signal peptide" evidence="2">
    <location>
        <begin position="1"/>
        <end position="24"/>
    </location>
</feature>
<dbReference type="Proteomes" id="UP000036168">
    <property type="component" value="Unassembled WGS sequence"/>
</dbReference>
<comment type="caution">
    <text evidence="3">The sequence shown here is derived from an EMBL/GenBank/DDBJ whole genome shotgun (WGS) entry which is preliminary data.</text>
</comment>
<protein>
    <submittedName>
        <fullName evidence="4">YhcN/YlaJ family sporulation lipoprotein</fullName>
    </submittedName>
</protein>
<reference evidence="3 5" key="1">
    <citation type="journal article" date="2015" name="Int. J. Syst. Evol. Microbiol.">
        <title>Bacillus glycinifermentans sp. nov., isolated from fermented soybean paste.</title>
        <authorList>
            <person name="Kim S.J."/>
            <person name="Dunlap C.A."/>
            <person name="Kwon S.W."/>
            <person name="Rooney A.P."/>
        </authorList>
    </citation>
    <scope>NUCLEOTIDE SEQUENCE [LARGE SCALE GENOMIC DNA]</scope>
    <source>
        <strain evidence="3 5">GO-13</strain>
    </source>
</reference>
<evidence type="ECO:0000313" key="5">
    <source>
        <dbReference type="Proteomes" id="UP000036168"/>
    </source>
</evidence>
<dbReference type="STRING" id="1664069.BGLY_1687"/>
<dbReference type="RefSeq" id="WP_057957603.1">
    <property type="nucleotide sequence ID" value="NZ_CP023481.1"/>
</dbReference>
<feature type="compositionally biased region" description="Basic and acidic residues" evidence="1">
    <location>
        <begin position="180"/>
        <end position="192"/>
    </location>
</feature>
<dbReference type="NCBIfam" id="TIGR02898">
    <property type="entry name" value="spore_YhcN_YlaJ"/>
    <property type="match status" value="1"/>
</dbReference>
<feature type="compositionally biased region" description="Polar residues" evidence="1">
    <location>
        <begin position="25"/>
        <end position="44"/>
    </location>
</feature>
<accession>A0A0T6BP49</accession>